<accession>A0A7D9H8L5</accession>
<keyword evidence="3" id="KW-1185">Reference proteome</keyword>
<dbReference type="InterPro" id="IPR016135">
    <property type="entry name" value="UBQ-conjugating_enzyme/RWD"/>
</dbReference>
<dbReference type="AlphaFoldDB" id="A0A7D9H8L5"/>
<dbReference type="EMBL" id="CACRXK020000052">
    <property type="protein sequence ID" value="CAB3977517.1"/>
    <property type="molecule type" value="Genomic_DNA"/>
</dbReference>
<comment type="caution">
    <text evidence="2">The sequence shown here is derived from an EMBL/GenBank/DDBJ whole genome shotgun (WGS) entry which is preliminary data.</text>
</comment>
<dbReference type="SUPFAM" id="SSF54495">
    <property type="entry name" value="UBC-like"/>
    <property type="match status" value="1"/>
</dbReference>
<dbReference type="Proteomes" id="UP001152795">
    <property type="component" value="Unassembled WGS sequence"/>
</dbReference>
<evidence type="ECO:0000256" key="1">
    <source>
        <dbReference type="SAM" id="MobiDB-lite"/>
    </source>
</evidence>
<proteinExistence type="predicted"/>
<evidence type="ECO:0000313" key="3">
    <source>
        <dbReference type="Proteomes" id="UP001152795"/>
    </source>
</evidence>
<sequence length="180" mass="21171">MESEPIPMWSDRQRKRLGIEKNLLEDYFPARTNWTNSTNATKTKVDIALNTNDKTEYILRIHLTQDFPNACPMLTVVSPMLKSRKGDRFPESSTEFHTLQNIEGYPTVCHFHPESWTQENTLYQVFMKGRLWLEAYSLYHSTGKIMDTFLKEFDSAPEPEVVPAEKKRSKSRLRSILRRR</sequence>
<name>A0A7D9H8L5_PARCT</name>
<feature type="compositionally biased region" description="Basic residues" evidence="1">
    <location>
        <begin position="167"/>
        <end position="180"/>
    </location>
</feature>
<organism evidence="2 3">
    <name type="scientific">Paramuricea clavata</name>
    <name type="common">Red gorgonian</name>
    <name type="synonym">Violescent sea-whip</name>
    <dbReference type="NCBI Taxonomy" id="317549"/>
    <lineage>
        <taxon>Eukaryota</taxon>
        <taxon>Metazoa</taxon>
        <taxon>Cnidaria</taxon>
        <taxon>Anthozoa</taxon>
        <taxon>Octocorallia</taxon>
        <taxon>Malacalcyonacea</taxon>
        <taxon>Plexauridae</taxon>
        <taxon>Paramuricea</taxon>
    </lineage>
</organism>
<feature type="region of interest" description="Disordered" evidence="1">
    <location>
        <begin position="161"/>
        <end position="180"/>
    </location>
</feature>
<reference evidence="2" key="1">
    <citation type="submission" date="2020-04" db="EMBL/GenBank/DDBJ databases">
        <authorList>
            <person name="Alioto T."/>
            <person name="Alioto T."/>
            <person name="Gomez Garrido J."/>
        </authorList>
    </citation>
    <scope>NUCLEOTIDE SEQUENCE</scope>
    <source>
        <strain evidence="2">A484AB</strain>
    </source>
</reference>
<evidence type="ECO:0000313" key="2">
    <source>
        <dbReference type="EMBL" id="CAB3977517.1"/>
    </source>
</evidence>
<protein>
    <submittedName>
        <fullName evidence="2">Uncharacterized protein</fullName>
    </submittedName>
</protein>
<gene>
    <name evidence="2" type="ORF">PACLA_8A055692</name>
</gene>